<protein>
    <submittedName>
        <fullName evidence="1">Uncharacterized protein</fullName>
    </submittedName>
</protein>
<sequence>MTIKISPAIYSSMSYDKLLVLALFELEEGNNPPTTFENLVAKCFYLFPKRFQLPGFPEWPDSSIVEKSWLRCRSDMGLIYGNKSKGFLLTSKGLAVAKDVVKKLGIQGAFGNLSYGGHKGDARTRSGRLVKHIENSVAFKKYRAKEAIDTTTDFEFCDLLYSTLDTVPELRKRNLEELKYHASIYERYDILTFLEKCQKHFSKLLEDPKSENYTGGMIRKKKKK</sequence>
<reference evidence="1 2" key="1">
    <citation type="journal article" date="2015" name="Nature">
        <title>rRNA introns, odd ribosomes, and small enigmatic genomes across a large radiation of phyla.</title>
        <authorList>
            <person name="Brown C.T."/>
            <person name="Hug L.A."/>
            <person name="Thomas B.C."/>
            <person name="Sharon I."/>
            <person name="Castelle C.J."/>
            <person name="Singh A."/>
            <person name="Wilkins M.J."/>
            <person name="Williams K.H."/>
            <person name="Banfield J.F."/>
        </authorList>
    </citation>
    <scope>NUCLEOTIDE SEQUENCE [LARGE SCALE GENOMIC DNA]</scope>
</reference>
<name>A0A0G0SSG2_9BACT</name>
<evidence type="ECO:0000313" key="1">
    <source>
        <dbReference type="EMBL" id="KKR28552.1"/>
    </source>
</evidence>
<gene>
    <name evidence="1" type="ORF">UT61_C0047G0006</name>
</gene>
<dbReference type="AlphaFoldDB" id="A0A0G0SSG2"/>
<evidence type="ECO:0000313" key="2">
    <source>
        <dbReference type="Proteomes" id="UP000034793"/>
    </source>
</evidence>
<accession>A0A0G0SSG2</accession>
<dbReference type="EMBL" id="LBXL01000047">
    <property type="protein sequence ID" value="KKR28552.1"/>
    <property type="molecule type" value="Genomic_DNA"/>
</dbReference>
<dbReference type="Proteomes" id="UP000034793">
    <property type="component" value="Unassembled WGS sequence"/>
</dbReference>
<comment type="caution">
    <text evidence="1">The sequence shown here is derived from an EMBL/GenBank/DDBJ whole genome shotgun (WGS) entry which is preliminary data.</text>
</comment>
<proteinExistence type="predicted"/>
<organism evidence="1 2">
    <name type="scientific">Candidatus Woesebacteria bacterium GW2011_GWA1_39_8</name>
    <dbReference type="NCBI Taxonomy" id="1618552"/>
    <lineage>
        <taxon>Bacteria</taxon>
        <taxon>Candidatus Woeseibacteriota</taxon>
    </lineage>
</organism>